<evidence type="ECO:0000256" key="3">
    <source>
        <dbReference type="ARBA" id="ARBA00022679"/>
    </source>
</evidence>
<dbReference type="PANTHER" id="PTHR10656">
    <property type="entry name" value="CELL FATE DETERMINING PROTEIN MAB21-RELATED"/>
    <property type="match status" value="1"/>
</dbReference>
<keyword evidence="6" id="KW-0547">Nucleotide-binding</keyword>
<dbReference type="InterPro" id="IPR046903">
    <property type="entry name" value="Mab-21-like_nuc_Trfase"/>
</dbReference>
<dbReference type="GO" id="GO:0016779">
    <property type="term" value="F:nucleotidyltransferase activity"/>
    <property type="evidence" value="ECO:0007669"/>
    <property type="project" value="UniProtKB-KW"/>
</dbReference>
<dbReference type="InterPro" id="IPR011990">
    <property type="entry name" value="TPR-like_helical_dom_sf"/>
</dbReference>
<evidence type="ECO:0000256" key="8">
    <source>
        <dbReference type="ARBA" id="ARBA00022842"/>
    </source>
</evidence>
<dbReference type="Gene3D" id="1.25.40.10">
    <property type="entry name" value="Tetratricopeptide repeat domain"/>
    <property type="match status" value="1"/>
</dbReference>
<feature type="compositionally biased region" description="Basic and acidic residues" evidence="9">
    <location>
        <begin position="24"/>
        <end position="33"/>
    </location>
</feature>
<keyword evidence="3" id="KW-0808">Transferase</keyword>
<comment type="similarity">
    <text evidence="2">Belongs to the mab-21 family.</text>
</comment>
<keyword evidence="8" id="KW-0460">Magnesium</keyword>
<comment type="caution">
    <text evidence="12">The sequence shown here is derived from an EMBL/GenBank/DDBJ whole genome shotgun (WGS) entry which is preliminary data.</text>
</comment>
<feature type="domain" description="Mab-21-like nucleotidyltransferase" evidence="10">
    <location>
        <begin position="190"/>
        <end position="366"/>
    </location>
</feature>
<protein>
    <recommendedName>
        <fullName evidence="14">Mab-21-like HhH/H2TH-like domain-containing protein</fullName>
    </recommendedName>
</protein>
<evidence type="ECO:0000313" key="13">
    <source>
        <dbReference type="Proteomes" id="UP000596742"/>
    </source>
</evidence>
<accession>A0A8B6EQ04</accession>
<evidence type="ECO:0000256" key="1">
    <source>
        <dbReference type="ARBA" id="ARBA00001946"/>
    </source>
</evidence>
<evidence type="ECO:0000313" key="12">
    <source>
        <dbReference type="EMBL" id="VDI37524.1"/>
    </source>
</evidence>
<keyword evidence="5" id="KW-0479">Metal-binding</keyword>
<keyword evidence="13" id="KW-1185">Reference proteome</keyword>
<organism evidence="12 13">
    <name type="scientific">Mytilus galloprovincialis</name>
    <name type="common">Mediterranean mussel</name>
    <dbReference type="NCBI Taxonomy" id="29158"/>
    <lineage>
        <taxon>Eukaryota</taxon>
        <taxon>Metazoa</taxon>
        <taxon>Spiralia</taxon>
        <taxon>Lophotrochozoa</taxon>
        <taxon>Mollusca</taxon>
        <taxon>Bivalvia</taxon>
        <taxon>Autobranchia</taxon>
        <taxon>Pteriomorphia</taxon>
        <taxon>Mytilida</taxon>
        <taxon>Mytiloidea</taxon>
        <taxon>Mytilidae</taxon>
        <taxon>Mytilinae</taxon>
        <taxon>Mytilus</taxon>
    </lineage>
</organism>
<evidence type="ECO:0000256" key="6">
    <source>
        <dbReference type="ARBA" id="ARBA00022741"/>
    </source>
</evidence>
<evidence type="ECO:0000259" key="11">
    <source>
        <dbReference type="Pfam" id="PF20266"/>
    </source>
</evidence>
<dbReference type="Pfam" id="PF03281">
    <property type="entry name" value="Mab-21"/>
    <property type="match status" value="1"/>
</dbReference>
<feature type="region of interest" description="Disordered" evidence="9">
    <location>
        <begin position="1"/>
        <end position="34"/>
    </location>
</feature>
<evidence type="ECO:0008006" key="14">
    <source>
        <dbReference type="Google" id="ProtNLM"/>
    </source>
</evidence>
<dbReference type="PANTHER" id="PTHR10656:SF42">
    <property type="entry name" value="CYCLIC GMP-AMP SYNTHASE-LIKE PROTEIN-RELATED"/>
    <property type="match status" value="1"/>
</dbReference>
<dbReference type="Proteomes" id="UP000596742">
    <property type="component" value="Unassembled WGS sequence"/>
</dbReference>
<keyword evidence="7" id="KW-0067">ATP-binding</keyword>
<feature type="domain" description="Mab-21-like HhH/H2TH-like" evidence="11">
    <location>
        <begin position="375"/>
        <end position="462"/>
    </location>
</feature>
<proteinExistence type="inferred from homology"/>
<dbReference type="OrthoDB" id="269173at2759"/>
<feature type="compositionally biased region" description="Basic and acidic residues" evidence="9">
    <location>
        <begin position="60"/>
        <end position="80"/>
    </location>
</feature>
<dbReference type="GO" id="GO:0005524">
    <property type="term" value="F:ATP binding"/>
    <property type="evidence" value="ECO:0007669"/>
    <property type="project" value="UniProtKB-KW"/>
</dbReference>
<dbReference type="InterPro" id="IPR024810">
    <property type="entry name" value="MAB21L/cGLR"/>
</dbReference>
<dbReference type="GO" id="GO:0046872">
    <property type="term" value="F:metal ion binding"/>
    <property type="evidence" value="ECO:0007669"/>
    <property type="project" value="UniProtKB-KW"/>
</dbReference>
<evidence type="ECO:0000256" key="4">
    <source>
        <dbReference type="ARBA" id="ARBA00022695"/>
    </source>
</evidence>
<dbReference type="EMBL" id="UYJE01005454">
    <property type="protein sequence ID" value="VDI37524.1"/>
    <property type="molecule type" value="Genomic_DNA"/>
</dbReference>
<feature type="region of interest" description="Disordered" evidence="9">
    <location>
        <begin position="60"/>
        <end position="81"/>
    </location>
</feature>
<dbReference type="SMART" id="SM01265">
    <property type="entry name" value="Mab-21"/>
    <property type="match status" value="1"/>
</dbReference>
<dbReference type="InterPro" id="IPR046906">
    <property type="entry name" value="Mab-21_HhH/H2TH-like"/>
</dbReference>
<reference evidence="12" key="1">
    <citation type="submission" date="2018-11" db="EMBL/GenBank/DDBJ databases">
        <authorList>
            <person name="Alioto T."/>
            <person name="Alioto T."/>
        </authorList>
    </citation>
    <scope>NUCLEOTIDE SEQUENCE</scope>
</reference>
<name>A0A8B6EQ04_MYTGA</name>
<gene>
    <name evidence="12" type="ORF">MGAL_10B066798</name>
</gene>
<evidence type="ECO:0000256" key="2">
    <source>
        <dbReference type="ARBA" id="ARBA00008307"/>
    </source>
</evidence>
<comment type="cofactor">
    <cofactor evidence="1">
        <name>Mg(2+)</name>
        <dbReference type="ChEBI" id="CHEBI:18420"/>
    </cofactor>
</comment>
<evidence type="ECO:0000256" key="9">
    <source>
        <dbReference type="SAM" id="MobiDB-lite"/>
    </source>
</evidence>
<dbReference type="Pfam" id="PF20266">
    <property type="entry name" value="Mab-21_C"/>
    <property type="match status" value="1"/>
</dbReference>
<sequence length="1085" mass="124698">MDESNRNKINDNIGISDRNNGGQNDEKDNKDDTGEVYACSFDMDCGAKCELEYEGINDKKVQENKPPLTKDTKRDVDREASPTLPVEWDNTADIPTLHFSFIVNLLLPKHLISKRHPKVEQEIDKLNNRGRQQYGEDPPSKYIAVGSSAECYEIPRMISKEPLKIPIGVQHSDIDVLVAWNSRRIRELDLQTSDKQKVVLEIEDVHPGYCRLFINDPESVLRGVDPSTAIWVEKRGFFNAKKVRDDIKTLMDQIGFEQSTDISKFIVDQKGPAVGLEDITARTLKLFQSSTSLQHPRQEMVAALPISWPKIANNWTFRQRTNNWLSDTLMKSIVDEGCHVVPVPHRHTKHPDIEWRLSFATSEVRLAKDVVTDDQRQCYVYLKLLRQVKMKGLDLLSSYHMKTAFLYSCERLPTECWHENQGGCILYVLDTLIGFVKDRWLPSYFIPENNLLDHLTEDEFNHLDILLASIRTDPISPVLEFTDTNIIANQSAVLPFRHFIGPVLDDFRRFKVHRNREKSAKEFIHTLISFVSAFLVDDKVEDSVHYLADLYDFLETCAPADCFSKYLYSFISQWKIVTQCIRCLEFSVEFYANKYPDIRNVNQYLGNFYHAYSCQHPKDSQISRQLLSKATDYFNRYIQEKGLVDSVSVDFALCNLAAGRTDMCISHLKDYVYSSCDTQDNYTNVNDTKIITLENTLRKDLISLVGDPIRMIVLPSFPLALYLLLVAYQADNNIKGLPDEILDKFQHYCQQSNTFWSNYLHGLFLTHLQLWGEAEVAFHKANTITGCQYSKWKEIACHIENLLSKEKHSETIEYMEDISTKASGASRDAVVHTVAFQLSSASKAVQFTDNLEDLNLSTFINGNLACLHFASAFEYPDESDERITALVRAETLFSTFLSEIPNEESATTVDYAAFLCNQERWSEAIDILDLFLSKANTNKCSNSYGTMEYLTLDDFLKKEVDTHTKMEAPSRSFAYYYAIKCLVKLGEPDQKIKGVKAAFSKFCTEIKNSRSFSLLGYSEMLRENWYRAEHWFCKAVEMAWDYTAAKQNFNLCKSKRSSDINEKYEEKYIPLCVAAELNGIMPLQM</sequence>
<evidence type="ECO:0000256" key="5">
    <source>
        <dbReference type="ARBA" id="ARBA00022723"/>
    </source>
</evidence>
<evidence type="ECO:0000259" key="10">
    <source>
        <dbReference type="Pfam" id="PF03281"/>
    </source>
</evidence>
<dbReference type="AlphaFoldDB" id="A0A8B6EQ04"/>
<dbReference type="Gene3D" id="1.10.1410.40">
    <property type="match status" value="1"/>
</dbReference>
<evidence type="ECO:0000256" key="7">
    <source>
        <dbReference type="ARBA" id="ARBA00022840"/>
    </source>
</evidence>
<keyword evidence="4" id="KW-0548">Nucleotidyltransferase</keyword>